<dbReference type="GO" id="GO:0016746">
    <property type="term" value="F:acyltransferase activity"/>
    <property type="evidence" value="ECO:0007669"/>
    <property type="project" value="UniProtKB-KW"/>
</dbReference>
<protein>
    <submittedName>
        <fullName evidence="2">GNAT family N-acetyltransferase</fullName>
        <ecNumber evidence="2">2.3.1.-</ecNumber>
    </submittedName>
</protein>
<comment type="caution">
    <text evidence="2">The sequence shown here is derived from an EMBL/GenBank/DDBJ whole genome shotgun (WGS) entry which is preliminary data.</text>
</comment>
<organism evidence="2 3">
    <name type="scientific">Alcaligenes parafaecalis</name>
    <dbReference type="NCBI Taxonomy" id="171260"/>
    <lineage>
        <taxon>Bacteria</taxon>
        <taxon>Pseudomonadati</taxon>
        <taxon>Pseudomonadota</taxon>
        <taxon>Betaproteobacteria</taxon>
        <taxon>Burkholderiales</taxon>
        <taxon>Alcaligenaceae</taxon>
        <taxon>Alcaligenes</taxon>
    </lineage>
</organism>
<evidence type="ECO:0000313" key="3">
    <source>
        <dbReference type="Proteomes" id="UP001209916"/>
    </source>
</evidence>
<dbReference type="CDD" id="cd11527">
    <property type="entry name" value="NTP-PPase_dUTPase"/>
    <property type="match status" value="1"/>
</dbReference>
<dbReference type="EC" id="2.3.1.-" evidence="2"/>
<gene>
    <name evidence="2" type="ORF">OSH09_13355</name>
</gene>
<dbReference type="PANTHER" id="PTHR43441:SF2">
    <property type="entry name" value="FAMILY ACETYLTRANSFERASE, PUTATIVE (AFU_ORTHOLOGUE AFUA_7G00850)-RELATED"/>
    <property type="match status" value="1"/>
</dbReference>
<dbReference type="InterPro" id="IPR014871">
    <property type="entry name" value="dUTPase/dCTP_pyrophosphatase"/>
</dbReference>
<dbReference type="Gene3D" id="3.40.630.30">
    <property type="match status" value="1"/>
</dbReference>
<dbReference type="SUPFAM" id="SSF101386">
    <property type="entry name" value="all-alpha NTP pyrophosphatases"/>
    <property type="match status" value="1"/>
</dbReference>
<dbReference type="PANTHER" id="PTHR43441">
    <property type="entry name" value="RIBOSOMAL-PROTEIN-SERINE ACETYLTRANSFERASE"/>
    <property type="match status" value="1"/>
</dbReference>
<dbReference type="SUPFAM" id="SSF55729">
    <property type="entry name" value="Acyl-CoA N-acyltransferases (Nat)"/>
    <property type="match status" value="1"/>
</dbReference>
<dbReference type="InterPro" id="IPR051908">
    <property type="entry name" value="Ribosomal_N-acetyltransferase"/>
</dbReference>
<dbReference type="PROSITE" id="PS51186">
    <property type="entry name" value="GNAT"/>
    <property type="match status" value="1"/>
</dbReference>
<proteinExistence type="predicted"/>
<keyword evidence="2" id="KW-0808">Transferase</keyword>
<accession>A0ABT3VNR5</accession>
<dbReference type="InterPro" id="IPR000182">
    <property type="entry name" value="GNAT_dom"/>
</dbReference>
<dbReference type="Proteomes" id="UP001209916">
    <property type="component" value="Unassembled WGS sequence"/>
</dbReference>
<dbReference type="Gene3D" id="1.10.4010.10">
    <property type="entry name" value="Type II deoxyuridine triphosphatase"/>
    <property type="match status" value="1"/>
</dbReference>
<dbReference type="InterPro" id="IPR016181">
    <property type="entry name" value="Acyl_CoA_acyltransferase"/>
</dbReference>
<evidence type="ECO:0000259" key="1">
    <source>
        <dbReference type="PROSITE" id="PS51186"/>
    </source>
</evidence>
<keyword evidence="2" id="KW-0012">Acyltransferase</keyword>
<reference evidence="2 3" key="1">
    <citation type="submission" date="2022-11" db="EMBL/GenBank/DDBJ databases">
        <title>Biodiversity and phylogenetic relationships of bacteria.</title>
        <authorList>
            <person name="Machado R.A.R."/>
            <person name="Bhat A."/>
            <person name="Loulou A."/>
            <person name="Kallel S."/>
        </authorList>
    </citation>
    <scope>NUCLEOTIDE SEQUENCE [LARGE SCALE GENOMIC DNA]</scope>
    <source>
        <strain evidence="2 3">DSM 13975</strain>
    </source>
</reference>
<dbReference type="EMBL" id="JAPKNA010000004">
    <property type="protein sequence ID" value="MCX5465171.1"/>
    <property type="molecule type" value="Genomic_DNA"/>
</dbReference>
<dbReference type="Pfam" id="PF13302">
    <property type="entry name" value="Acetyltransf_3"/>
    <property type="match status" value="1"/>
</dbReference>
<feature type="domain" description="N-acetyltransferase" evidence="1">
    <location>
        <begin position="47"/>
        <end position="192"/>
    </location>
</feature>
<dbReference type="RefSeq" id="WP_266121230.1">
    <property type="nucleotide sequence ID" value="NZ_JAPKNA010000004.1"/>
</dbReference>
<dbReference type="Pfam" id="PF08761">
    <property type="entry name" value="dUTPase_2"/>
    <property type="match status" value="1"/>
</dbReference>
<keyword evidence="3" id="KW-1185">Reference proteome</keyword>
<evidence type="ECO:0000313" key="2">
    <source>
        <dbReference type="EMBL" id="MCX5465171.1"/>
    </source>
</evidence>
<name>A0ABT3VNR5_9BURK</name>
<sequence>MVQLNDYHQPIGPALPHWQARPQPARCVLHGKYCRLEAVDPEQHGDSLFEAYSSASDGRDWTYLSVEPFSNRAQFDQHLRNISQASNAVHYAVVEQATGRALGTLSLMRIDPQNGCIEVGFVAWSPALKQTRMATEAHYLLMAYAIDGLGYRRYEWKCDTHNAPSQAAARRLGFRYEGIFRQAIVYKGRSRDTAWFAITDQEWPALKADFQAWLAPDNFDEQGRQKQRLGQQARATSTGPGAQRLQQMLALQAELNILIDPNWRHAKQDYYRAIWVECAELADYLDWKWWQHRERNLPQLQLELIDILHFGLCDLLRSSDLLREREAAAALDQLLHAPATASDSTAIMEALEHFTLRVLQTRQFDFSGFTQLASLCGLSLDTLYHSYAGKNALNRLRQLRGYQHGRYHKQWGGQQDNEHLAQLQSRLPTHEQDNYAEMILHALQDSYDTFFAGGTQAQNGVSLPPPLSSR</sequence>